<reference evidence="2 3" key="1">
    <citation type="submission" date="2020-05" db="EMBL/GenBank/DDBJ databases">
        <title>Complete genome sequencing of Campylobacter and Arcobacter type strains.</title>
        <authorList>
            <person name="Miller W.G."/>
            <person name="Yee E."/>
        </authorList>
    </citation>
    <scope>NUCLEOTIDE SEQUENCE [LARGE SCALE GENOMIC DNA]</scope>
    <source>
        <strain evidence="2 3">LMG 25694</strain>
    </source>
</reference>
<name>A0AAE7E6T0_9BACT</name>
<sequence length="56" mass="6552">MLITKKDAVKILNVSATKLYQLVKEGKLETYSPDFPVNSNKVCFKKSDLERFLFRR</sequence>
<dbReference type="Pfam" id="PF12728">
    <property type="entry name" value="HTH_17"/>
    <property type="match status" value="1"/>
</dbReference>
<organism evidence="2 3">
    <name type="scientific">Arcobacter defluvii</name>
    <dbReference type="NCBI Taxonomy" id="873191"/>
    <lineage>
        <taxon>Bacteria</taxon>
        <taxon>Pseudomonadati</taxon>
        <taxon>Campylobacterota</taxon>
        <taxon>Epsilonproteobacteria</taxon>
        <taxon>Campylobacterales</taxon>
        <taxon>Arcobacteraceae</taxon>
        <taxon>Arcobacter</taxon>
    </lineage>
</organism>
<proteinExistence type="predicted"/>
<dbReference type="EMBL" id="CP053835">
    <property type="protein sequence ID" value="QKF77316.1"/>
    <property type="molecule type" value="Genomic_DNA"/>
</dbReference>
<gene>
    <name evidence="2" type="ORF">ADFLV_1284</name>
</gene>
<evidence type="ECO:0000259" key="1">
    <source>
        <dbReference type="Pfam" id="PF12728"/>
    </source>
</evidence>
<keyword evidence="3" id="KW-1185">Reference proteome</keyword>
<protein>
    <recommendedName>
        <fullName evidence="1">Helix-turn-helix domain-containing protein</fullName>
    </recommendedName>
</protein>
<dbReference type="Proteomes" id="UP000503313">
    <property type="component" value="Chromosome"/>
</dbReference>
<dbReference type="KEGG" id="adz:ADFLV_1284"/>
<dbReference type="RefSeq" id="WP_129012092.1">
    <property type="nucleotide sequence ID" value="NZ_CP053835.1"/>
</dbReference>
<dbReference type="InterPro" id="IPR041657">
    <property type="entry name" value="HTH_17"/>
</dbReference>
<evidence type="ECO:0000313" key="2">
    <source>
        <dbReference type="EMBL" id="QKF77316.1"/>
    </source>
</evidence>
<feature type="domain" description="Helix-turn-helix" evidence="1">
    <location>
        <begin position="3"/>
        <end position="53"/>
    </location>
</feature>
<dbReference type="AlphaFoldDB" id="A0AAE7E6T0"/>
<accession>A0AAE7E6T0</accession>
<evidence type="ECO:0000313" key="3">
    <source>
        <dbReference type="Proteomes" id="UP000503313"/>
    </source>
</evidence>